<evidence type="ECO:0000313" key="2">
    <source>
        <dbReference type="Proteomes" id="UP000239757"/>
    </source>
</evidence>
<gene>
    <name evidence="1" type="ORF">GOBAR_AA10593</name>
</gene>
<dbReference type="Proteomes" id="UP000239757">
    <property type="component" value="Unassembled WGS sequence"/>
</dbReference>
<evidence type="ECO:0000313" key="1">
    <source>
        <dbReference type="EMBL" id="PPS10051.1"/>
    </source>
</evidence>
<dbReference type="EMBL" id="KZ663782">
    <property type="protein sequence ID" value="PPS10051.1"/>
    <property type="molecule type" value="Genomic_DNA"/>
</dbReference>
<reference evidence="1 2" key="1">
    <citation type="submission" date="2015-01" db="EMBL/GenBank/DDBJ databases">
        <title>Genome of allotetraploid Gossypium barbadense reveals genomic plasticity and fiber elongation in cotton evolution.</title>
        <authorList>
            <person name="Chen X."/>
            <person name="Liu X."/>
            <person name="Zhao B."/>
            <person name="Zheng H."/>
            <person name="Hu Y."/>
            <person name="Lu G."/>
            <person name="Yang C."/>
            <person name="Chen J."/>
            <person name="Shan C."/>
            <person name="Zhang L."/>
            <person name="Zhou Y."/>
            <person name="Wang L."/>
            <person name="Guo W."/>
            <person name="Bai Y."/>
            <person name="Ruan J."/>
            <person name="Shangguan X."/>
            <person name="Mao Y."/>
            <person name="Jiang J."/>
            <person name="Zhu Y."/>
            <person name="Lei J."/>
            <person name="Kang H."/>
            <person name="Chen S."/>
            <person name="He X."/>
            <person name="Wang R."/>
            <person name="Wang Y."/>
            <person name="Chen J."/>
            <person name="Wang L."/>
            <person name="Yu S."/>
            <person name="Wang B."/>
            <person name="Wei J."/>
            <person name="Song S."/>
            <person name="Lu X."/>
            <person name="Gao Z."/>
            <person name="Gu W."/>
            <person name="Deng X."/>
            <person name="Ma D."/>
            <person name="Wang S."/>
            <person name="Liang W."/>
            <person name="Fang L."/>
            <person name="Cai C."/>
            <person name="Zhu X."/>
            <person name="Zhou B."/>
            <person name="Zhang Y."/>
            <person name="Chen Z."/>
            <person name="Xu S."/>
            <person name="Zhu R."/>
            <person name="Wang S."/>
            <person name="Zhang T."/>
            <person name="Zhao G."/>
        </authorList>
    </citation>
    <scope>NUCLEOTIDE SEQUENCE [LARGE SCALE GENOMIC DNA]</scope>
    <source>
        <strain evidence="2">cv. Xinhai21</strain>
        <tissue evidence="1">Leaf</tissue>
    </source>
</reference>
<name>A0A2P5Y3C6_GOSBA</name>
<dbReference type="OrthoDB" id="10262360at2759"/>
<accession>A0A2P5Y3C6</accession>
<sequence length="198" mass="22890">MLYLMENPKLVWNQSKEEKVISPPYISFYITEFIISRSLFTVLIFKGAGELNFIIMEAASCSLELCEDLKAREKELKAKEANVKGLSIMKMLKLCNDLILICSDAICNCVELRRKEDAIARDCSTLCNYFYCLNSNDYKCKSYDSLVTHQHHMWDAWDMAVEICLSQLPLLVEDRNAEFQVWSWVQQLQLKSTCAGLE</sequence>
<protein>
    <submittedName>
        <fullName evidence="1">Uncharacterized protein</fullName>
    </submittedName>
</protein>
<organism evidence="1 2">
    <name type="scientific">Gossypium barbadense</name>
    <name type="common">Sea Island cotton</name>
    <name type="synonym">Hibiscus barbadensis</name>
    <dbReference type="NCBI Taxonomy" id="3634"/>
    <lineage>
        <taxon>Eukaryota</taxon>
        <taxon>Viridiplantae</taxon>
        <taxon>Streptophyta</taxon>
        <taxon>Embryophyta</taxon>
        <taxon>Tracheophyta</taxon>
        <taxon>Spermatophyta</taxon>
        <taxon>Magnoliopsida</taxon>
        <taxon>eudicotyledons</taxon>
        <taxon>Gunneridae</taxon>
        <taxon>Pentapetalae</taxon>
        <taxon>rosids</taxon>
        <taxon>malvids</taxon>
        <taxon>Malvales</taxon>
        <taxon>Malvaceae</taxon>
        <taxon>Malvoideae</taxon>
        <taxon>Gossypium</taxon>
    </lineage>
</organism>
<proteinExistence type="predicted"/>
<dbReference type="AlphaFoldDB" id="A0A2P5Y3C6"/>